<evidence type="ECO:0000259" key="7">
    <source>
        <dbReference type="Pfam" id="PF04932"/>
    </source>
</evidence>
<dbReference type="PANTHER" id="PTHR37422">
    <property type="entry name" value="TEICHURONIC ACID BIOSYNTHESIS PROTEIN TUAE"/>
    <property type="match status" value="1"/>
</dbReference>
<feature type="transmembrane region" description="Helical" evidence="6">
    <location>
        <begin position="598"/>
        <end position="616"/>
    </location>
</feature>
<sequence length="721" mass="77306">MKYVRLLISLLLLAVATWVVARETDWTLVSSTFTRVSWAAFVLTILALLAGALLATLRLQWIARDLGYRLSFRDALAGFTYGQVLGAVFFQLAGQLLARSTVLARRQVPPAATILITGYERLAALFISLLLATLAASYLFGAISLDYRQGGSAFIRIVAGGTLVLIGGAVFVWGKALISQSLPITRHTVGGLARNAALSLAIQLFTMIAYVALARALAPNIPIVQLAAASALVMLAASVPISLAGWGIREMSAIYVLGTLGVSANASFMIAFSIGILSLAVVGTLALIGLRETAATAKPSAPSAHSADYSTLLDTALPIAAATAVFFQLFLPVKSGLISVNLADPVVIIGGCLFVYNHFRRPPPRWRLPYFNVLICLATVAVAAAYLHGYSQIGWTQWAFANKLTGWPILLCYGATGALIVYRLRNVGLELLLQTFVVTSLIIFVFDYAISIAYWSGLQSLKPLVQFPIEGFSQNRNAFAFQLLLSICVILATRWPAKALWLGAAIAGVIITGSRAGYLALCAVLVVAIYVSSTDWRQILVAAVAATLVVAISELVPDLVQLIRNLMASQSGPPIPSYMAGTISGASSDTERLQSLVGAWRLFLAHPVFGAGLGVFMEEQVQRGSMLVIHSTPLWLLAEFGTVGFVALVVPVVMIFRTEILRARALDTAGRLLILTIAGFSVMSLVHELLYQRTFWILLGAAMAMPYLITAPDRDARSKDT</sequence>
<dbReference type="InterPro" id="IPR007016">
    <property type="entry name" value="O-antigen_ligase-rel_domated"/>
</dbReference>
<feature type="transmembrane region" description="Helical" evidence="6">
    <location>
        <begin position="476"/>
        <end position="493"/>
    </location>
</feature>
<feature type="transmembrane region" description="Helical" evidence="6">
    <location>
        <begin position="37"/>
        <end position="57"/>
    </location>
</feature>
<reference evidence="9" key="1">
    <citation type="submission" date="2018-08" db="EMBL/GenBank/DDBJ databases">
        <authorList>
            <person name="Kim S.-J."/>
            <person name="Jung G.-Y."/>
        </authorList>
    </citation>
    <scope>NUCLEOTIDE SEQUENCE [LARGE SCALE GENOMIC DNA]</scope>
    <source>
        <strain evidence="9">GY_H</strain>
    </source>
</reference>
<feature type="transmembrane region" description="Helical" evidence="6">
    <location>
        <begin position="193"/>
        <end position="214"/>
    </location>
</feature>
<feature type="transmembrane region" description="Helical" evidence="6">
    <location>
        <begin position="636"/>
        <end position="656"/>
    </location>
</feature>
<keyword evidence="4 6" id="KW-1133">Transmembrane helix</keyword>
<feature type="transmembrane region" description="Helical" evidence="6">
    <location>
        <begin position="407"/>
        <end position="424"/>
    </location>
</feature>
<evidence type="ECO:0000256" key="1">
    <source>
        <dbReference type="ARBA" id="ARBA00004651"/>
    </source>
</evidence>
<protein>
    <submittedName>
        <fullName evidence="8">UPF0104 family protein</fullName>
    </submittedName>
</protein>
<feature type="transmembrane region" description="Helical" evidence="6">
    <location>
        <begin position="668"/>
        <end position="687"/>
    </location>
</feature>
<dbReference type="PANTHER" id="PTHR37422:SF13">
    <property type="entry name" value="LIPOPOLYSACCHARIDE BIOSYNTHESIS PROTEIN PA4999-RELATED"/>
    <property type="match status" value="1"/>
</dbReference>
<dbReference type="Pfam" id="PF04932">
    <property type="entry name" value="Wzy_C"/>
    <property type="match status" value="1"/>
</dbReference>
<evidence type="ECO:0000256" key="3">
    <source>
        <dbReference type="ARBA" id="ARBA00022692"/>
    </source>
</evidence>
<feature type="transmembrane region" description="Helical" evidence="6">
    <location>
        <begin position="311"/>
        <end position="331"/>
    </location>
</feature>
<keyword evidence="2" id="KW-1003">Cell membrane</keyword>
<proteinExistence type="predicted"/>
<dbReference type="InterPro" id="IPR051533">
    <property type="entry name" value="WaaL-like"/>
</dbReference>
<feature type="transmembrane region" description="Helical" evidence="6">
    <location>
        <begin position="536"/>
        <end position="556"/>
    </location>
</feature>
<feature type="transmembrane region" description="Helical" evidence="6">
    <location>
        <begin position="153"/>
        <end position="173"/>
    </location>
</feature>
<organism evidence="8 9">
    <name type="scientific">Undibacter mobilis</name>
    <dbReference type="NCBI Taxonomy" id="2292256"/>
    <lineage>
        <taxon>Bacteria</taxon>
        <taxon>Pseudomonadati</taxon>
        <taxon>Pseudomonadota</taxon>
        <taxon>Alphaproteobacteria</taxon>
        <taxon>Hyphomicrobiales</taxon>
        <taxon>Nitrobacteraceae</taxon>
        <taxon>Undibacter</taxon>
    </lineage>
</organism>
<gene>
    <name evidence="8" type="ORF">DXH78_00390</name>
</gene>
<evidence type="ECO:0000256" key="6">
    <source>
        <dbReference type="SAM" id="Phobius"/>
    </source>
</evidence>
<dbReference type="OrthoDB" id="8265436at2"/>
<evidence type="ECO:0000313" key="9">
    <source>
        <dbReference type="Proteomes" id="UP000263993"/>
    </source>
</evidence>
<comment type="caution">
    <text evidence="8">The sequence shown here is derived from an EMBL/GenBank/DDBJ whole genome shotgun (WGS) entry which is preliminary data.</text>
</comment>
<evidence type="ECO:0000256" key="4">
    <source>
        <dbReference type="ARBA" id="ARBA00022989"/>
    </source>
</evidence>
<evidence type="ECO:0000313" key="8">
    <source>
        <dbReference type="EMBL" id="RDV03182.1"/>
    </source>
</evidence>
<feature type="transmembrane region" description="Helical" evidence="6">
    <location>
        <begin position="337"/>
        <end position="356"/>
    </location>
</feature>
<dbReference type="EMBL" id="QRGO01000001">
    <property type="protein sequence ID" value="RDV03182.1"/>
    <property type="molecule type" value="Genomic_DNA"/>
</dbReference>
<feature type="transmembrane region" description="Helical" evidence="6">
    <location>
        <begin position="431"/>
        <end position="456"/>
    </location>
</feature>
<name>A0A371B6P1_9BRAD</name>
<feature type="transmembrane region" description="Helical" evidence="6">
    <location>
        <begin position="368"/>
        <end position="387"/>
    </location>
</feature>
<feature type="transmembrane region" description="Helical" evidence="6">
    <location>
        <begin position="500"/>
        <end position="530"/>
    </location>
</feature>
<feature type="transmembrane region" description="Helical" evidence="6">
    <location>
        <begin position="118"/>
        <end position="141"/>
    </location>
</feature>
<dbReference type="Pfam" id="PF03706">
    <property type="entry name" value="LPG_synthase_TM"/>
    <property type="match status" value="1"/>
</dbReference>
<dbReference type="AlphaFoldDB" id="A0A371B6P1"/>
<feature type="transmembrane region" description="Helical" evidence="6">
    <location>
        <begin position="693"/>
        <end position="709"/>
    </location>
</feature>
<evidence type="ECO:0000256" key="2">
    <source>
        <dbReference type="ARBA" id="ARBA00022475"/>
    </source>
</evidence>
<dbReference type="RefSeq" id="WP_115515210.1">
    <property type="nucleotide sequence ID" value="NZ_QRGO01000001.1"/>
</dbReference>
<comment type="subcellular location">
    <subcellularLocation>
        <location evidence="1">Cell membrane</location>
        <topology evidence="1">Multi-pass membrane protein</topology>
    </subcellularLocation>
</comment>
<dbReference type="GO" id="GO:0005886">
    <property type="term" value="C:plasma membrane"/>
    <property type="evidence" value="ECO:0007669"/>
    <property type="project" value="UniProtKB-SubCell"/>
</dbReference>
<keyword evidence="3 6" id="KW-0812">Transmembrane</keyword>
<feature type="transmembrane region" description="Helical" evidence="6">
    <location>
        <begin position="78"/>
        <end position="98"/>
    </location>
</feature>
<feature type="transmembrane region" description="Helical" evidence="6">
    <location>
        <begin position="268"/>
        <end position="290"/>
    </location>
</feature>
<accession>A0A371B6P1</accession>
<evidence type="ECO:0000256" key="5">
    <source>
        <dbReference type="ARBA" id="ARBA00023136"/>
    </source>
</evidence>
<keyword evidence="9" id="KW-1185">Reference proteome</keyword>
<keyword evidence="5 6" id="KW-0472">Membrane</keyword>
<dbReference type="InterPro" id="IPR022791">
    <property type="entry name" value="L-PG_synthase/AglD"/>
</dbReference>
<feature type="transmembrane region" description="Helical" evidence="6">
    <location>
        <begin position="226"/>
        <end position="248"/>
    </location>
</feature>
<dbReference type="Proteomes" id="UP000263993">
    <property type="component" value="Unassembled WGS sequence"/>
</dbReference>
<feature type="domain" description="O-antigen ligase-related" evidence="7">
    <location>
        <begin position="504"/>
        <end position="648"/>
    </location>
</feature>